<reference evidence="1" key="1">
    <citation type="submission" date="2024-04" db="UniProtKB">
        <authorList>
            <consortium name="EnsemblMetazoa"/>
        </authorList>
    </citation>
    <scope>IDENTIFICATION</scope>
    <source>
        <strain evidence="1">EBRO</strain>
    </source>
</reference>
<dbReference type="Proteomes" id="UP000075880">
    <property type="component" value="Unassembled WGS sequence"/>
</dbReference>
<sequence length="66" mass="7631">MNIMISSMFKEPGAHGWVVRWQQHSALLVNNISLHSTLIFFHDSVTKLLRLYGKVLDVFEIINGNY</sequence>
<name>A0AAG5D0W8_ANOAO</name>
<evidence type="ECO:0000313" key="1">
    <source>
        <dbReference type="EnsemblMetazoa" id="ENSAATROPP004867"/>
    </source>
</evidence>
<accession>A0AAG5D0W8</accession>
<proteinExistence type="predicted"/>
<organism evidence="1 2">
    <name type="scientific">Anopheles atroparvus</name>
    <name type="common">European mosquito</name>
    <dbReference type="NCBI Taxonomy" id="41427"/>
    <lineage>
        <taxon>Eukaryota</taxon>
        <taxon>Metazoa</taxon>
        <taxon>Ecdysozoa</taxon>
        <taxon>Arthropoda</taxon>
        <taxon>Hexapoda</taxon>
        <taxon>Insecta</taxon>
        <taxon>Pterygota</taxon>
        <taxon>Neoptera</taxon>
        <taxon>Endopterygota</taxon>
        <taxon>Diptera</taxon>
        <taxon>Nematocera</taxon>
        <taxon>Culicoidea</taxon>
        <taxon>Culicidae</taxon>
        <taxon>Anophelinae</taxon>
        <taxon>Anopheles</taxon>
    </lineage>
</organism>
<dbReference type="EnsemblMetazoa" id="ENSAATROPT005204">
    <property type="protein sequence ID" value="ENSAATROPP004867"/>
    <property type="gene ID" value="ENSAATROPG004168"/>
</dbReference>
<protein>
    <submittedName>
        <fullName evidence="1">Uncharacterized protein</fullName>
    </submittedName>
</protein>
<keyword evidence="2" id="KW-1185">Reference proteome</keyword>
<evidence type="ECO:0000313" key="2">
    <source>
        <dbReference type="Proteomes" id="UP000075880"/>
    </source>
</evidence>
<dbReference type="AlphaFoldDB" id="A0AAG5D0W8"/>